<proteinExistence type="predicted"/>
<name>A0ACC2DP10_DIPCM</name>
<evidence type="ECO:0000313" key="1">
    <source>
        <dbReference type="EMBL" id="KAJ7555832.1"/>
    </source>
</evidence>
<keyword evidence="2" id="KW-1185">Reference proteome</keyword>
<gene>
    <name evidence="1" type="ORF">O6H91_05G056800</name>
</gene>
<dbReference type="Proteomes" id="UP001162992">
    <property type="component" value="Chromosome 5"/>
</dbReference>
<evidence type="ECO:0000313" key="2">
    <source>
        <dbReference type="Proteomes" id="UP001162992"/>
    </source>
</evidence>
<dbReference type="EMBL" id="CM055096">
    <property type="protein sequence ID" value="KAJ7555832.1"/>
    <property type="molecule type" value="Genomic_DNA"/>
</dbReference>
<reference evidence="2" key="1">
    <citation type="journal article" date="2024" name="Proc. Natl. Acad. Sci. U.S.A.">
        <title>Extraordinary preservation of gene collinearity over three hundred million years revealed in homosporous lycophytes.</title>
        <authorList>
            <person name="Li C."/>
            <person name="Wickell D."/>
            <person name="Kuo L.Y."/>
            <person name="Chen X."/>
            <person name="Nie B."/>
            <person name="Liao X."/>
            <person name="Peng D."/>
            <person name="Ji J."/>
            <person name="Jenkins J."/>
            <person name="Williams M."/>
            <person name="Shu S."/>
            <person name="Plott C."/>
            <person name="Barry K."/>
            <person name="Rajasekar S."/>
            <person name="Grimwood J."/>
            <person name="Han X."/>
            <person name="Sun S."/>
            <person name="Hou Z."/>
            <person name="He W."/>
            <person name="Dai G."/>
            <person name="Sun C."/>
            <person name="Schmutz J."/>
            <person name="Leebens-Mack J.H."/>
            <person name="Li F.W."/>
            <person name="Wang L."/>
        </authorList>
    </citation>
    <scope>NUCLEOTIDE SEQUENCE [LARGE SCALE GENOMIC DNA]</scope>
    <source>
        <strain evidence="2">cv. PW_Plant_1</strain>
    </source>
</reference>
<organism evidence="1 2">
    <name type="scientific">Diphasiastrum complanatum</name>
    <name type="common">Issler's clubmoss</name>
    <name type="synonym">Lycopodium complanatum</name>
    <dbReference type="NCBI Taxonomy" id="34168"/>
    <lineage>
        <taxon>Eukaryota</taxon>
        <taxon>Viridiplantae</taxon>
        <taxon>Streptophyta</taxon>
        <taxon>Embryophyta</taxon>
        <taxon>Tracheophyta</taxon>
        <taxon>Lycopodiopsida</taxon>
        <taxon>Lycopodiales</taxon>
        <taxon>Lycopodiaceae</taxon>
        <taxon>Lycopodioideae</taxon>
        <taxon>Diphasiastrum</taxon>
    </lineage>
</organism>
<protein>
    <submittedName>
        <fullName evidence="1">Uncharacterized protein</fullName>
    </submittedName>
</protein>
<accession>A0ACC2DP10</accession>
<comment type="caution">
    <text evidence="1">The sequence shown here is derived from an EMBL/GenBank/DDBJ whole genome shotgun (WGS) entry which is preliminary data.</text>
</comment>
<sequence length="514" mass="58303">MSIKIVNSKPAGRERHLVTGWRFTGYTDLTKLKALLSISALACFLLLLLVQLLYFGKDCLIGIRSMQPHLSLTAKIIPFLGHNDIISYPPVAIQKLDMDGDIPTSPRPSIYATQRHLQPYGVAAYTFVHMGTYRGGSNTFATVGLASKPLHVFGNASFDCEWIPEGGQQQVKKAKGWKILPDWGYGRVYTVVVVNCTFADNAGSDSLGGELILHATQGEDQPPERIVALTEKAGEYNASSFDPPFKYNYLYCGSSLYGNISPQRLREWLAYHATTFGSSSHFIFYDAGVIAFDVQIVLEPWVKAGRVTIHDVREQARFDGYYYNQFLVVNDCLHRYRFAADWTFFFDVDEYIHTPPGISLHSAMEELENYTQFTIVQMPMSNKLCLATNPSRTNSYSKKWGFEKLVFRNVQKGVRWDRKYAIRARYAFATGVHMSENVVGETTHSKGSQITYYHFHDTISFRGEVCRAFVNRPKRKRTIWYENLPYKHDSEMVPLAGAAKEYELQEIGSQPAIL</sequence>